<keyword evidence="2" id="KW-1185">Reference proteome</keyword>
<organism evidence="1 2">
    <name type="scientific">Sediminicurvatus halobius</name>
    <dbReference type="NCBI Taxonomy" id="2182432"/>
    <lineage>
        <taxon>Bacteria</taxon>
        <taxon>Pseudomonadati</taxon>
        <taxon>Pseudomonadota</taxon>
        <taxon>Gammaproteobacteria</taxon>
        <taxon>Chromatiales</taxon>
        <taxon>Ectothiorhodospiraceae</taxon>
        <taxon>Sediminicurvatus</taxon>
    </lineage>
</organism>
<dbReference type="Proteomes" id="UP000245474">
    <property type="component" value="Unassembled WGS sequence"/>
</dbReference>
<protein>
    <recommendedName>
        <fullName evidence="3">SnoaL-like domain-containing protein</fullName>
    </recommendedName>
</protein>
<dbReference type="OrthoDB" id="7560468at2"/>
<comment type="caution">
    <text evidence="1">The sequence shown here is derived from an EMBL/GenBank/DDBJ whole genome shotgun (WGS) entry which is preliminary data.</text>
</comment>
<evidence type="ECO:0000313" key="1">
    <source>
        <dbReference type="EMBL" id="PWG63540.1"/>
    </source>
</evidence>
<evidence type="ECO:0000313" key="2">
    <source>
        <dbReference type="Proteomes" id="UP000245474"/>
    </source>
</evidence>
<reference evidence="1 2" key="1">
    <citation type="submission" date="2018-05" db="EMBL/GenBank/DDBJ databases">
        <title>Spiribacter halobius sp. nov., a moderately halophilic bacterium isolated from marine solar saltern.</title>
        <authorList>
            <person name="Zheng W.-S."/>
            <person name="Lu D.-C."/>
            <person name="Du Z.-J."/>
        </authorList>
    </citation>
    <scope>NUCLEOTIDE SEQUENCE [LARGE SCALE GENOMIC DNA]</scope>
    <source>
        <strain evidence="1 2">E85</strain>
    </source>
</reference>
<evidence type="ECO:0008006" key="3">
    <source>
        <dbReference type="Google" id="ProtNLM"/>
    </source>
</evidence>
<accession>A0A2U2N356</accession>
<sequence>MFGRHHALEAAVGTRERSRLTAKELWRLLLIRPFDRAGWSAALGDDCHLRIGNRPPCLGKACALSALEHLLGRVDSVGTGFRDTWEFREAIILETDLGVGCDRDRPPLIIPCAVFARVTRDQVRDLRFYLDPSPIPSTGLH</sequence>
<dbReference type="EMBL" id="QFFI01000010">
    <property type="protein sequence ID" value="PWG63540.1"/>
    <property type="molecule type" value="Genomic_DNA"/>
</dbReference>
<gene>
    <name evidence="1" type="ORF">DEM34_08255</name>
</gene>
<proteinExistence type="predicted"/>
<name>A0A2U2N356_9GAMM</name>
<dbReference type="AlphaFoldDB" id="A0A2U2N356"/>
<dbReference type="RefSeq" id="WP_109678112.1">
    <property type="nucleotide sequence ID" value="NZ_CP086615.1"/>
</dbReference>